<dbReference type="RefSeq" id="XP_053023224.1">
    <property type="nucleotide sequence ID" value="XM_053172018.1"/>
</dbReference>
<evidence type="ECO:0000256" key="1">
    <source>
        <dbReference type="SAM" id="MobiDB-lite"/>
    </source>
</evidence>
<dbReference type="GeneID" id="77812913"/>
<reference evidence="2" key="1">
    <citation type="submission" date="2022-10" db="EMBL/GenBank/DDBJ databases">
        <title>Puccinia triticina Genome sequencing and assembly.</title>
        <authorList>
            <person name="Li C."/>
        </authorList>
    </citation>
    <scope>NUCLEOTIDE SEQUENCE</scope>
    <source>
        <strain evidence="2">Pt15</strain>
    </source>
</reference>
<feature type="compositionally biased region" description="Polar residues" evidence="1">
    <location>
        <begin position="21"/>
        <end position="46"/>
    </location>
</feature>
<dbReference type="Proteomes" id="UP001164743">
    <property type="component" value="Chromosome 8A"/>
</dbReference>
<dbReference type="EMBL" id="CP110428">
    <property type="protein sequence ID" value="WAQ87669.1"/>
    <property type="molecule type" value="Genomic_DNA"/>
</dbReference>
<evidence type="ECO:0000313" key="2">
    <source>
        <dbReference type="EMBL" id="WAQ87669.1"/>
    </source>
</evidence>
<keyword evidence="3" id="KW-1185">Reference proteome</keyword>
<organism evidence="2 3">
    <name type="scientific">Puccinia triticina</name>
    <dbReference type="NCBI Taxonomy" id="208348"/>
    <lineage>
        <taxon>Eukaryota</taxon>
        <taxon>Fungi</taxon>
        <taxon>Dikarya</taxon>
        <taxon>Basidiomycota</taxon>
        <taxon>Pucciniomycotina</taxon>
        <taxon>Pucciniomycetes</taxon>
        <taxon>Pucciniales</taxon>
        <taxon>Pucciniaceae</taxon>
        <taxon>Puccinia</taxon>
    </lineage>
</organism>
<protein>
    <submittedName>
        <fullName evidence="2">Uncharacterized protein</fullName>
    </submittedName>
</protein>
<feature type="compositionally biased region" description="Basic residues" evidence="1">
    <location>
        <begin position="48"/>
        <end position="57"/>
    </location>
</feature>
<evidence type="ECO:0000313" key="3">
    <source>
        <dbReference type="Proteomes" id="UP001164743"/>
    </source>
</evidence>
<proteinExistence type="predicted"/>
<name>A0ABY7CSN0_9BASI</name>
<gene>
    <name evidence="2" type="ORF">PtA15_8A575</name>
</gene>
<accession>A0ABY7CSN0</accession>
<feature type="region of interest" description="Disordered" evidence="1">
    <location>
        <begin position="1"/>
        <end position="89"/>
    </location>
</feature>
<sequence length="89" mass="9516">MNPPSQPAKPLSGIRDENAASKGNTSDQSIFQPRQSTQALSSTAVSKNPKRKQKKSRGQSSPQPATEKLTQKRVKSKASVAITQAQVGK</sequence>